<proteinExistence type="predicted"/>
<dbReference type="InterPro" id="IPR025529">
    <property type="entry name" value="DUF4416"/>
</dbReference>
<dbReference type="Pfam" id="PF14385">
    <property type="entry name" value="DUF4416"/>
    <property type="match status" value="1"/>
</dbReference>
<accession>A0A833GYV9</accession>
<evidence type="ECO:0000313" key="2">
    <source>
        <dbReference type="Proteomes" id="UP000460298"/>
    </source>
</evidence>
<name>A0A833GYV9_9LEPT</name>
<dbReference type="EMBL" id="WBUI01000023">
    <property type="protein sequence ID" value="KAB2930060.1"/>
    <property type="molecule type" value="Genomic_DNA"/>
</dbReference>
<dbReference type="Proteomes" id="UP000460298">
    <property type="component" value="Unassembled WGS sequence"/>
</dbReference>
<comment type="caution">
    <text evidence="1">The sequence shown here is derived from an EMBL/GenBank/DDBJ whole genome shotgun (WGS) entry which is preliminary data.</text>
</comment>
<dbReference type="AlphaFoldDB" id="A0A833GYV9"/>
<sequence>MSAKWKAPLKEPPAARFYIAVAFDEDEHYHDMKKKLAAEFGKIDFETNPDPLLPVPSLYGGHDYRKFRVISFERPIAREELVDLRRRCLALEVRHQKNGRLLVELDPGYVHIYGAVRTALEEDFHRIYLYGGIYGESLYYFEKMSYRPWLHTPDFFRSPEILVAFNDLRLIVSQA</sequence>
<protein>
    <submittedName>
        <fullName evidence="1">DUF4416 family protein</fullName>
    </submittedName>
</protein>
<evidence type="ECO:0000313" key="1">
    <source>
        <dbReference type="EMBL" id="KAB2930060.1"/>
    </source>
</evidence>
<dbReference type="RefSeq" id="WP_002769025.1">
    <property type="nucleotide sequence ID" value="NZ_JQDG01000011.1"/>
</dbReference>
<gene>
    <name evidence="1" type="ORF">F9K24_17880</name>
</gene>
<reference evidence="1 2" key="1">
    <citation type="submission" date="2019-10" db="EMBL/GenBank/DDBJ databases">
        <title>Extracellular Electron Transfer in a Candidatus Methanoperedens spp. Enrichment Culture.</title>
        <authorList>
            <person name="Berger S."/>
            <person name="Rangel Shaw D."/>
            <person name="Berben T."/>
            <person name="In 'T Zandt M."/>
            <person name="Frank J."/>
            <person name="Reimann J."/>
            <person name="Jetten M.S.M."/>
            <person name="Welte C.U."/>
        </authorList>
    </citation>
    <scope>NUCLEOTIDE SEQUENCE [LARGE SCALE GENOMIC DNA]</scope>
    <source>
        <strain evidence="1">SB12</strain>
    </source>
</reference>
<dbReference type="OrthoDB" id="340548at2"/>
<organism evidence="1 2">
    <name type="scientific">Leptonema illini</name>
    <dbReference type="NCBI Taxonomy" id="183"/>
    <lineage>
        <taxon>Bacteria</taxon>
        <taxon>Pseudomonadati</taxon>
        <taxon>Spirochaetota</taxon>
        <taxon>Spirochaetia</taxon>
        <taxon>Leptospirales</taxon>
        <taxon>Leptospiraceae</taxon>
        <taxon>Leptonema</taxon>
    </lineage>
</organism>